<evidence type="ECO:0000313" key="1">
    <source>
        <dbReference type="EMBL" id="PNT13859.1"/>
    </source>
</evidence>
<evidence type="ECO:0000313" key="2">
    <source>
        <dbReference type="Proteomes" id="UP000006729"/>
    </source>
</evidence>
<dbReference type="AlphaFoldDB" id="A0A2K1YLF8"/>
<accession>A0A2K1YLF8</accession>
<name>A0A2K1YLF8_POPTR</name>
<dbReference type="Proteomes" id="UP000006729">
    <property type="component" value="Chromosome 11"/>
</dbReference>
<reference evidence="1 2" key="1">
    <citation type="journal article" date="2006" name="Science">
        <title>The genome of black cottonwood, Populus trichocarpa (Torr. &amp; Gray).</title>
        <authorList>
            <person name="Tuskan G.A."/>
            <person name="Difazio S."/>
            <person name="Jansson S."/>
            <person name="Bohlmann J."/>
            <person name="Grigoriev I."/>
            <person name="Hellsten U."/>
            <person name="Putnam N."/>
            <person name="Ralph S."/>
            <person name="Rombauts S."/>
            <person name="Salamov A."/>
            <person name="Schein J."/>
            <person name="Sterck L."/>
            <person name="Aerts A."/>
            <person name="Bhalerao R.R."/>
            <person name="Bhalerao R.P."/>
            <person name="Blaudez D."/>
            <person name="Boerjan W."/>
            <person name="Brun A."/>
            <person name="Brunner A."/>
            <person name="Busov V."/>
            <person name="Campbell M."/>
            <person name="Carlson J."/>
            <person name="Chalot M."/>
            <person name="Chapman J."/>
            <person name="Chen G.L."/>
            <person name="Cooper D."/>
            <person name="Coutinho P.M."/>
            <person name="Couturier J."/>
            <person name="Covert S."/>
            <person name="Cronk Q."/>
            <person name="Cunningham R."/>
            <person name="Davis J."/>
            <person name="Degroeve S."/>
            <person name="Dejardin A."/>
            <person name="Depamphilis C."/>
            <person name="Detter J."/>
            <person name="Dirks B."/>
            <person name="Dubchak I."/>
            <person name="Duplessis S."/>
            <person name="Ehlting J."/>
            <person name="Ellis B."/>
            <person name="Gendler K."/>
            <person name="Goodstein D."/>
            <person name="Gribskov M."/>
            <person name="Grimwood J."/>
            <person name="Groover A."/>
            <person name="Gunter L."/>
            <person name="Hamberger B."/>
            <person name="Heinze B."/>
            <person name="Helariutta Y."/>
            <person name="Henrissat B."/>
            <person name="Holligan D."/>
            <person name="Holt R."/>
            <person name="Huang W."/>
            <person name="Islam-Faridi N."/>
            <person name="Jones S."/>
            <person name="Jones-Rhoades M."/>
            <person name="Jorgensen R."/>
            <person name="Joshi C."/>
            <person name="Kangasjarvi J."/>
            <person name="Karlsson J."/>
            <person name="Kelleher C."/>
            <person name="Kirkpatrick R."/>
            <person name="Kirst M."/>
            <person name="Kohler A."/>
            <person name="Kalluri U."/>
            <person name="Larimer F."/>
            <person name="Leebens-Mack J."/>
            <person name="Leple J.C."/>
            <person name="Locascio P."/>
            <person name="Lou Y."/>
            <person name="Lucas S."/>
            <person name="Martin F."/>
            <person name="Montanini B."/>
            <person name="Napoli C."/>
            <person name="Nelson D.R."/>
            <person name="Nelson C."/>
            <person name="Nieminen K."/>
            <person name="Nilsson O."/>
            <person name="Pereda V."/>
            <person name="Peter G."/>
            <person name="Philippe R."/>
            <person name="Pilate G."/>
            <person name="Poliakov A."/>
            <person name="Razumovskaya J."/>
            <person name="Richardson P."/>
            <person name="Rinaldi C."/>
            <person name="Ritland K."/>
            <person name="Rouze P."/>
            <person name="Ryaboy D."/>
            <person name="Schmutz J."/>
            <person name="Schrader J."/>
            <person name="Segerman B."/>
            <person name="Shin H."/>
            <person name="Siddiqui A."/>
            <person name="Sterky F."/>
            <person name="Terry A."/>
            <person name="Tsai C.J."/>
            <person name="Uberbacher E."/>
            <person name="Unneberg P."/>
            <person name="Vahala J."/>
            <person name="Wall K."/>
            <person name="Wessler S."/>
            <person name="Yang G."/>
            <person name="Yin T."/>
            <person name="Douglas C."/>
            <person name="Marra M."/>
            <person name="Sandberg G."/>
            <person name="Van de Peer Y."/>
            <person name="Rokhsar D."/>
        </authorList>
    </citation>
    <scope>NUCLEOTIDE SEQUENCE [LARGE SCALE GENOMIC DNA]</scope>
    <source>
        <strain evidence="2">cv. Nisqually</strain>
    </source>
</reference>
<dbReference type="InParanoid" id="A0A2K1YLF8"/>
<protein>
    <submittedName>
        <fullName evidence="1">Uncharacterized protein</fullName>
    </submittedName>
</protein>
<sequence length="83" mass="9177">MVCVFWKWGCAHRIFHSSCRKRSSSVQSGLGIVVLLVGQVPYHLGASLTSEEADGHCELTKTLLGCFIELCFQLILGTKFGKF</sequence>
<dbReference type="EMBL" id="CM009300">
    <property type="protein sequence ID" value="PNT13859.1"/>
    <property type="molecule type" value="Genomic_DNA"/>
</dbReference>
<keyword evidence="2" id="KW-1185">Reference proteome</keyword>
<gene>
    <name evidence="1" type="ORF">POPTR_011G168100</name>
</gene>
<organism evidence="1 2">
    <name type="scientific">Populus trichocarpa</name>
    <name type="common">Western balsam poplar</name>
    <name type="synonym">Populus balsamifera subsp. trichocarpa</name>
    <dbReference type="NCBI Taxonomy" id="3694"/>
    <lineage>
        <taxon>Eukaryota</taxon>
        <taxon>Viridiplantae</taxon>
        <taxon>Streptophyta</taxon>
        <taxon>Embryophyta</taxon>
        <taxon>Tracheophyta</taxon>
        <taxon>Spermatophyta</taxon>
        <taxon>Magnoliopsida</taxon>
        <taxon>eudicotyledons</taxon>
        <taxon>Gunneridae</taxon>
        <taxon>Pentapetalae</taxon>
        <taxon>rosids</taxon>
        <taxon>fabids</taxon>
        <taxon>Malpighiales</taxon>
        <taxon>Salicaceae</taxon>
        <taxon>Saliceae</taxon>
        <taxon>Populus</taxon>
    </lineage>
</organism>
<proteinExistence type="predicted"/>